<gene>
    <name evidence="2" type="ORF">POCTA_138.1.T0040392</name>
</gene>
<sequence>MNMDSQHIEAMINANMKNILIDNPKNKDSLNLLSDQQQEITQTILVDDPIYMNNHYYYPIKSGNIVVNRRYGEFELLAEYLFKTQPEILQRPLPQKELGINYLISFLQENTQLLKLRRQKFQIYINDIKKQVPNNKIVVQFLENPQSFFEQIANFDYSLIHQQRYLEKMRKFYETKWLKCESGELENIKEQLQIKIIQLDQISLVYLQQNEVQELINKIIKNQELYQDDRSVSQLERLAKKVAEVMELYLNVRTNKNQFDAFEKLLEDCLKLVIFTLKELQK</sequence>
<keyword evidence="3" id="KW-1185">Reference proteome</keyword>
<evidence type="ECO:0000313" key="2">
    <source>
        <dbReference type="EMBL" id="CAD8133311.1"/>
    </source>
</evidence>
<dbReference type="OrthoDB" id="289314at2759"/>
<dbReference type="Proteomes" id="UP000683925">
    <property type="component" value="Unassembled WGS sequence"/>
</dbReference>
<dbReference type="EMBL" id="CAJJDP010000003">
    <property type="protein sequence ID" value="CAD8133311.1"/>
    <property type="molecule type" value="Genomic_DNA"/>
</dbReference>
<reference evidence="2" key="1">
    <citation type="submission" date="2021-01" db="EMBL/GenBank/DDBJ databases">
        <authorList>
            <consortium name="Genoscope - CEA"/>
            <person name="William W."/>
        </authorList>
    </citation>
    <scope>NUCLEOTIDE SEQUENCE</scope>
</reference>
<feature type="domain" description="PX" evidence="1">
    <location>
        <begin position="1"/>
        <end position="156"/>
    </location>
</feature>
<accession>A0A8S1RWB4</accession>
<comment type="caution">
    <text evidence="2">The sequence shown here is derived from an EMBL/GenBank/DDBJ whole genome shotgun (WGS) entry which is preliminary data.</text>
</comment>
<dbReference type="PROSITE" id="PS50195">
    <property type="entry name" value="PX"/>
    <property type="match status" value="1"/>
</dbReference>
<evidence type="ECO:0000259" key="1">
    <source>
        <dbReference type="PROSITE" id="PS50195"/>
    </source>
</evidence>
<protein>
    <recommendedName>
        <fullName evidence="1">PX domain-containing protein</fullName>
    </recommendedName>
</protein>
<dbReference type="InterPro" id="IPR001683">
    <property type="entry name" value="PX_dom"/>
</dbReference>
<proteinExistence type="predicted"/>
<evidence type="ECO:0000313" key="3">
    <source>
        <dbReference type="Proteomes" id="UP000683925"/>
    </source>
</evidence>
<dbReference type="GO" id="GO:0035091">
    <property type="term" value="F:phosphatidylinositol binding"/>
    <property type="evidence" value="ECO:0007669"/>
    <property type="project" value="InterPro"/>
</dbReference>
<dbReference type="OMA" id="KWLKCES"/>
<dbReference type="AlphaFoldDB" id="A0A8S1RWB4"/>
<organism evidence="2 3">
    <name type="scientific">Paramecium octaurelia</name>
    <dbReference type="NCBI Taxonomy" id="43137"/>
    <lineage>
        <taxon>Eukaryota</taxon>
        <taxon>Sar</taxon>
        <taxon>Alveolata</taxon>
        <taxon>Ciliophora</taxon>
        <taxon>Intramacronucleata</taxon>
        <taxon>Oligohymenophorea</taxon>
        <taxon>Peniculida</taxon>
        <taxon>Parameciidae</taxon>
        <taxon>Paramecium</taxon>
    </lineage>
</organism>
<name>A0A8S1RWB4_PAROT</name>
<dbReference type="Pfam" id="PF00787">
    <property type="entry name" value="PX"/>
    <property type="match status" value="1"/>
</dbReference>